<protein>
    <submittedName>
        <fullName evidence="2">Putative secreted protein</fullName>
    </submittedName>
</protein>
<reference evidence="2" key="1">
    <citation type="submission" date="2019-12" db="EMBL/GenBank/DDBJ databases">
        <title>An insight into the sialome of adult female Ixodes ricinus ticks feeding for 6 days.</title>
        <authorList>
            <person name="Perner J."/>
            <person name="Ribeiro J.M.C."/>
        </authorList>
    </citation>
    <scope>NUCLEOTIDE SEQUENCE</scope>
    <source>
        <strain evidence="2">Semi-engorged</strain>
        <tissue evidence="2">Salivary glands</tissue>
    </source>
</reference>
<accession>A0A6B0UQJ5</accession>
<feature type="chain" id="PRO_5025683213" evidence="1">
    <location>
        <begin position="24"/>
        <end position="127"/>
    </location>
</feature>
<dbReference type="AlphaFoldDB" id="A0A6B0UQJ5"/>
<proteinExistence type="predicted"/>
<keyword evidence="1" id="KW-0732">Signal</keyword>
<organism evidence="2">
    <name type="scientific">Ixodes ricinus</name>
    <name type="common">Common tick</name>
    <name type="synonym">Acarus ricinus</name>
    <dbReference type="NCBI Taxonomy" id="34613"/>
    <lineage>
        <taxon>Eukaryota</taxon>
        <taxon>Metazoa</taxon>
        <taxon>Ecdysozoa</taxon>
        <taxon>Arthropoda</taxon>
        <taxon>Chelicerata</taxon>
        <taxon>Arachnida</taxon>
        <taxon>Acari</taxon>
        <taxon>Parasitiformes</taxon>
        <taxon>Ixodida</taxon>
        <taxon>Ixodoidea</taxon>
        <taxon>Ixodidae</taxon>
        <taxon>Ixodinae</taxon>
        <taxon>Ixodes</taxon>
    </lineage>
</organism>
<evidence type="ECO:0000313" key="2">
    <source>
        <dbReference type="EMBL" id="MXU91936.1"/>
    </source>
</evidence>
<sequence>MIATAIPGASFVITALVASGVTSLSEKPVPPVVKIRSNFMTSAHITRTSFIFSASSGVHCRMVTVPFIKVFDCTNSTRLWPLVSVASDRKHLSLTVRIPVRIVSPPSCSRSMIDAKTRPTRLSGEIG</sequence>
<feature type="signal peptide" evidence="1">
    <location>
        <begin position="1"/>
        <end position="23"/>
    </location>
</feature>
<evidence type="ECO:0000256" key="1">
    <source>
        <dbReference type="SAM" id="SignalP"/>
    </source>
</evidence>
<dbReference type="EMBL" id="GIFC01009853">
    <property type="protein sequence ID" value="MXU91936.1"/>
    <property type="molecule type" value="Transcribed_RNA"/>
</dbReference>
<name>A0A6B0UQJ5_IXORI</name>